<keyword evidence="7 10" id="KW-0067">ATP-binding</keyword>
<evidence type="ECO:0000256" key="8">
    <source>
        <dbReference type="ARBA" id="ARBA00023027"/>
    </source>
</evidence>
<comment type="pathway">
    <text evidence="2 10">Cofactor biosynthesis; NAD(+) biosynthesis; deamido-NAD(+) from nicotinate D-ribonucleotide: step 1/1.</text>
</comment>
<keyword evidence="13" id="KW-1185">Reference proteome</keyword>
<dbReference type="NCBIfam" id="NF000840">
    <property type="entry name" value="PRK00071.1-3"/>
    <property type="match status" value="1"/>
</dbReference>
<comment type="function">
    <text evidence="1 10">Catalyzes the reversible adenylation of nicotinate mononucleotide (NaMN) to nicotinic acid adenine dinucleotide (NaAD).</text>
</comment>
<dbReference type="CDD" id="cd02165">
    <property type="entry name" value="NMNAT"/>
    <property type="match status" value="1"/>
</dbReference>
<evidence type="ECO:0000313" key="13">
    <source>
        <dbReference type="Proteomes" id="UP000241639"/>
    </source>
</evidence>
<dbReference type="GO" id="GO:0004515">
    <property type="term" value="F:nicotinate-nucleotide adenylyltransferase activity"/>
    <property type="evidence" value="ECO:0007669"/>
    <property type="project" value="UniProtKB-UniRule"/>
</dbReference>
<dbReference type="RefSeq" id="WP_107726632.1">
    <property type="nucleotide sequence ID" value="NZ_PZZP01000001.1"/>
</dbReference>
<dbReference type="InterPro" id="IPR005248">
    <property type="entry name" value="NadD/NMNAT"/>
</dbReference>
<comment type="similarity">
    <text evidence="10">Belongs to the NadD family.</text>
</comment>
<dbReference type="NCBIfam" id="TIGR00482">
    <property type="entry name" value="nicotinate (nicotinamide) nucleotide adenylyltransferase"/>
    <property type="match status" value="1"/>
</dbReference>
<keyword evidence="3 10" id="KW-0662">Pyridine nucleotide biosynthesis</keyword>
<evidence type="ECO:0000256" key="5">
    <source>
        <dbReference type="ARBA" id="ARBA00022695"/>
    </source>
</evidence>
<dbReference type="SUPFAM" id="SSF52374">
    <property type="entry name" value="Nucleotidylyl transferase"/>
    <property type="match status" value="1"/>
</dbReference>
<keyword evidence="4 10" id="KW-0808">Transferase</keyword>
<name>A0A2T4ZCF8_9BACL</name>
<evidence type="ECO:0000256" key="6">
    <source>
        <dbReference type="ARBA" id="ARBA00022741"/>
    </source>
</evidence>
<dbReference type="PANTHER" id="PTHR39321">
    <property type="entry name" value="NICOTINATE-NUCLEOTIDE ADENYLYLTRANSFERASE-RELATED"/>
    <property type="match status" value="1"/>
</dbReference>
<keyword evidence="8 10" id="KW-0520">NAD</keyword>
<evidence type="ECO:0000256" key="1">
    <source>
        <dbReference type="ARBA" id="ARBA00002324"/>
    </source>
</evidence>
<dbReference type="Pfam" id="PF01467">
    <property type="entry name" value="CTP_transf_like"/>
    <property type="match status" value="1"/>
</dbReference>
<dbReference type="InterPro" id="IPR004821">
    <property type="entry name" value="Cyt_trans-like"/>
</dbReference>
<proteinExistence type="inferred from homology"/>
<comment type="caution">
    <text evidence="12">The sequence shown here is derived from an EMBL/GenBank/DDBJ whole genome shotgun (WGS) entry which is preliminary data.</text>
</comment>
<protein>
    <recommendedName>
        <fullName evidence="10">Probable nicotinate-nucleotide adenylyltransferase</fullName>
        <ecNumber evidence="10">2.7.7.18</ecNumber>
    </recommendedName>
    <alternativeName>
        <fullName evidence="10">Deamido-NAD(+) diphosphorylase</fullName>
    </alternativeName>
    <alternativeName>
        <fullName evidence="10">Deamido-NAD(+) pyrophosphorylase</fullName>
    </alternativeName>
    <alternativeName>
        <fullName evidence="10">Nicotinate mononucleotide adenylyltransferase</fullName>
        <shortName evidence="10">NaMN adenylyltransferase</shortName>
    </alternativeName>
</protein>
<dbReference type="InterPro" id="IPR014729">
    <property type="entry name" value="Rossmann-like_a/b/a_fold"/>
</dbReference>
<dbReference type="AlphaFoldDB" id="A0A2T4ZCF8"/>
<organism evidence="12 13">
    <name type="scientific">Desmospora activa DSM 45169</name>
    <dbReference type="NCBI Taxonomy" id="1121389"/>
    <lineage>
        <taxon>Bacteria</taxon>
        <taxon>Bacillati</taxon>
        <taxon>Bacillota</taxon>
        <taxon>Bacilli</taxon>
        <taxon>Bacillales</taxon>
        <taxon>Thermoactinomycetaceae</taxon>
        <taxon>Desmospora</taxon>
    </lineage>
</organism>
<evidence type="ECO:0000256" key="2">
    <source>
        <dbReference type="ARBA" id="ARBA00005019"/>
    </source>
</evidence>
<feature type="domain" description="Cytidyltransferase-like" evidence="11">
    <location>
        <begin position="5"/>
        <end position="168"/>
    </location>
</feature>
<dbReference type="HAMAP" id="MF_00244">
    <property type="entry name" value="NaMN_adenylyltr"/>
    <property type="match status" value="1"/>
</dbReference>
<sequence length="196" mass="22590">MKTGIFGGTFDPIHIGHLMIAEQAREAAGLDEVWFVPAARPPHKPTHIPATAEHRFQMVQLAVQEVTGFSVSRIELERPGVSYTVDTVQTLVSRYPDREFFFILGGDMVLDLPRWYKIKEILHAVKMIGLVRPHYHLGDHLPEWIQKRLLLVREGIQVDLSSTNIRERVQTGRSIRFLVPESVRRYIEENHLYESS</sequence>
<evidence type="ECO:0000256" key="3">
    <source>
        <dbReference type="ARBA" id="ARBA00022642"/>
    </source>
</evidence>
<dbReference type="NCBIfam" id="TIGR00125">
    <property type="entry name" value="cyt_tran_rel"/>
    <property type="match status" value="1"/>
</dbReference>
<accession>A0A2T4ZCF8</accession>
<evidence type="ECO:0000256" key="9">
    <source>
        <dbReference type="ARBA" id="ARBA00048721"/>
    </source>
</evidence>
<dbReference type="PANTHER" id="PTHR39321:SF3">
    <property type="entry name" value="PHOSPHOPANTETHEINE ADENYLYLTRANSFERASE"/>
    <property type="match status" value="1"/>
</dbReference>
<reference evidence="12 13" key="1">
    <citation type="submission" date="2018-04" db="EMBL/GenBank/DDBJ databases">
        <title>Genomic Encyclopedia of Archaeal and Bacterial Type Strains, Phase II (KMG-II): from individual species to whole genera.</title>
        <authorList>
            <person name="Goeker M."/>
        </authorList>
    </citation>
    <scope>NUCLEOTIDE SEQUENCE [LARGE SCALE GENOMIC DNA]</scope>
    <source>
        <strain evidence="12 13">DSM 45169</strain>
    </source>
</reference>
<evidence type="ECO:0000256" key="7">
    <source>
        <dbReference type="ARBA" id="ARBA00022840"/>
    </source>
</evidence>
<dbReference type="GO" id="GO:0005524">
    <property type="term" value="F:ATP binding"/>
    <property type="evidence" value="ECO:0007669"/>
    <property type="project" value="UniProtKB-KW"/>
</dbReference>
<gene>
    <name evidence="10" type="primary">nadD</name>
    <name evidence="12" type="ORF">C8J48_2176</name>
</gene>
<dbReference type="GO" id="GO:0009435">
    <property type="term" value="P:NAD+ biosynthetic process"/>
    <property type="evidence" value="ECO:0007669"/>
    <property type="project" value="UniProtKB-UniRule"/>
</dbReference>
<keyword evidence="5 10" id="KW-0548">Nucleotidyltransferase</keyword>
<dbReference type="OrthoDB" id="5295945at2"/>
<dbReference type="EC" id="2.7.7.18" evidence="10"/>
<dbReference type="Gene3D" id="3.40.50.620">
    <property type="entry name" value="HUPs"/>
    <property type="match status" value="1"/>
</dbReference>
<comment type="catalytic activity">
    <reaction evidence="9 10">
        <text>nicotinate beta-D-ribonucleotide + ATP + H(+) = deamido-NAD(+) + diphosphate</text>
        <dbReference type="Rhea" id="RHEA:22860"/>
        <dbReference type="ChEBI" id="CHEBI:15378"/>
        <dbReference type="ChEBI" id="CHEBI:30616"/>
        <dbReference type="ChEBI" id="CHEBI:33019"/>
        <dbReference type="ChEBI" id="CHEBI:57502"/>
        <dbReference type="ChEBI" id="CHEBI:58437"/>
        <dbReference type="EC" id="2.7.7.18"/>
    </reaction>
</comment>
<evidence type="ECO:0000259" key="11">
    <source>
        <dbReference type="Pfam" id="PF01467"/>
    </source>
</evidence>
<evidence type="ECO:0000256" key="10">
    <source>
        <dbReference type="HAMAP-Rule" id="MF_00244"/>
    </source>
</evidence>
<dbReference type="EMBL" id="PZZP01000001">
    <property type="protein sequence ID" value="PTM59552.1"/>
    <property type="molecule type" value="Genomic_DNA"/>
</dbReference>
<dbReference type="NCBIfam" id="NF000841">
    <property type="entry name" value="PRK00071.1-4"/>
    <property type="match status" value="1"/>
</dbReference>
<keyword evidence="6 10" id="KW-0547">Nucleotide-binding</keyword>
<dbReference type="UniPathway" id="UPA00253">
    <property type="reaction ID" value="UER00332"/>
</dbReference>
<evidence type="ECO:0000313" key="12">
    <source>
        <dbReference type="EMBL" id="PTM59552.1"/>
    </source>
</evidence>
<evidence type="ECO:0000256" key="4">
    <source>
        <dbReference type="ARBA" id="ARBA00022679"/>
    </source>
</evidence>
<dbReference type="Proteomes" id="UP000241639">
    <property type="component" value="Unassembled WGS sequence"/>
</dbReference>